<dbReference type="Proteomes" id="UP000186817">
    <property type="component" value="Unassembled WGS sequence"/>
</dbReference>
<proteinExistence type="predicted"/>
<evidence type="ECO:0000313" key="1">
    <source>
        <dbReference type="EMBL" id="OLQ07478.1"/>
    </source>
</evidence>
<organism evidence="1 2">
    <name type="scientific">Symbiodinium microadriaticum</name>
    <name type="common">Dinoflagellate</name>
    <name type="synonym">Zooxanthella microadriatica</name>
    <dbReference type="NCBI Taxonomy" id="2951"/>
    <lineage>
        <taxon>Eukaryota</taxon>
        <taxon>Sar</taxon>
        <taxon>Alveolata</taxon>
        <taxon>Dinophyceae</taxon>
        <taxon>Suessiales</taxon>
        <taxon>Symbiodiniaceae</taxon>
        <taxon>Symbiodinium</taxon>
    </lineage>
</organism>
<accession>A0A1Q9EJD2</accession>
<gene>
    <name evidence="1" type="ORF">AK812_SmicGene9074</name>
</gene>
<dbReference type="OrthoDB" id="419294at2759"/>
<reference evidence="1 2" key="1">
    <citation type="submission" date="2016-02" db="EMBL/GenBank/DDBJ databases">
        <title>Genome analysis of coral dinoflagellate symbionts highlights evolutionary adaptations to a symbiotic lifestyle.</title>
        <authorList>
            <person name="Aranda M."/>
            <person name="Li Y."/>
            <person name="Liew Y.J."/>
            <person name="Baumgarten S."/>
            <person name="Simakov O."/>
            <person name="Wilson M."/>
            <person name="Piel J."/>
            <person name="Ashoor H."/>
            <person name="Bougouffa S."/>
            <person name="Bajic V.B."/>
            <person name="Ryu T."/>
            <person name="Ravasi T."/>
            <person name="Bayer T."/>
            <person name="Micklem G."/>
            <person name="Kim H."/>
            <person name="Bhak J."/>
            <person name="Lajeunesse T.C."/>
            <person name="Voolstra C.R."/>
        </authorList>
    </citation>
    <scope>NUCLEOTIDE SEQUENCE [LARGE SCALE GENOMIC DNA]</scope>
    <source>
        <strain evidence="1 2">CCMP2467</strain>
    </source>
</reference>
<evidence type="ECO:0000313" key="2">
    <source>
        <dbReference type="Proteomes" id="UP000186817"/>
    </source>
</evidence>
<protein>
    <submittedName>
        <fullName evidence="1">Uncharacterized protein</fullName>
    </submittedName>
</protein>
<dbReference type="AlphaFoldDB" id="A0A1Q9EJD2"/>
<keyword evidence="2" id="KW-1185">Reference proteome</keyword>
<name>A0A1Q9EJD2_SYMMI</name>
<comment type="caution">
    <text evidence="1">The sequence shown here is derived from an EMBL/GenBank/DDBJ whole genome shotgun (WGS) entry which is preliminary data.</text>
</comment>
<dbReference type="EMBL" id="LSRX01000137">
    <property type="protein sequence ID" value="OLQ07478.1"/>
    <property type="molecule type" value="Genomic_DNA"/>
</dbReference>
<sequence length="259" mass="28779">MRAHISLPVRDPSECGVILPVSGDKALFYHSSLPFGSTGSVWSYLRVADVLSFLAVSLLLVPSAHFIDDFYQPEEESLAQSGFACFKRFHTGLGFRMKEPKDKKPARTKAFNTFNHQSQVLDKRLRSAIKKTLGGRARGFRGCHDHLGAVGDFGPQNKGPPAAFQEKQSLPSYALQDCYMRRSRFVAREFAWLDPGREPLFSAASNQLLVRVLPSLHMRTKSWVSMCLEITGAFLTVPQAFDTVVKTTVNGVLNTTHCA</sequence>